<accession>A0A5B6UYW8</accession>
<evidence type="ECO:0000256" key="1">
    <source>
        <dbReference type="SAM" id="MobiDB-lite"/>
    </source>
</evidence>
<feature type="compositionally biased region" description="Polar residues" evidence="1">
    <location>
        <begin position="134"/>
        <end position="149"/>
    </location>
</feature>
<organism evidence="2 3">
    <name type="scientific">Gossypium australe</name>
    <dbReference type="NCBI Taxonomy" id="47621"/>
    <lineage>
        <taxon>Eukaryota</taxon>
        <taxon>Viridiplantae</taxon>
        <taxon>Streptophyta</taxon>
        <taxon>Embryophyta</taxon>
        <taxon>Tracheophyta</taxon>
        <taxon>Spermatophyta</taxon>
        <taxon>Magnoliopsida</taxon>
        <taxon>eudicotyledons</taxon>
        <taxon>Gunneridae</taxon>
        <taxon>Pentapetalae</taxon>
        <taxon>rosids</taxon>
        <taxon>malvids</taxon>
        <taxon>Malvales</taxon>
        <taxon>Malvaceae</taxon>
        <taxon>Malvoideae</taxon>
        <taxon>Gossypium</taxon>
    </lineage>
</organism>
<reference evidence="3" key="1">
    <citation type="journal article" date="2019" name="Plant Biotechnol. J.">
        <title>Genome sequencing of the Australian wild diploid species Gossypium australe highlights disease resistance and delayed gland morphogenesis.</title>
        <authorList>
            <person name="Cai Y."/>
            <person name="Cai X."/>
            <person name="Wang Q."/>
            <person name="Wang P."/>
            <person name="Zhang Y."/>
            <person name="Cai C."/>
            <person name="Xu Y."/>
            <person name="Wang K."/>
            <person name="Zhou Z."/>
            <person name="Wang C."/>
            <person name="Geng S."/>
            <person name="Li B."/>
            <person name="Dong Q."/>
            <person name="Hou Y."/>
            <person name="Wang H."/>
            <person name="Ai P."/>
            <person name="Liu Z."/>
            <person name="Yi F."/>
            <person name="Sun M."/>
            <person name="An G."/>
            <person name="Cheng J."/>
            <person name="Zhang Y."/>
            <person name="Shi Q."/>
            <person name="Xie Y."/>
            <person name="Shi X."/>
            <person name="Chang Y."/>
            <person name="Huang F."/>
            <person name="Chen Y."/>
            <person name="Hong S."/>
            <person name="Mi L."/>
            <person name="Sun Q."/>
            <person name="Zhang L."/>
            <person name="Zhou B."/>
            <person name="Peng R."/>
            <person name="Zhang X."/>
            <person name="Liu F."/>
        </authorList>
    </citation>
    <scope>NUCLEOTIDE SEQUENCE [LARGE SCALE GENOMIC DNA]</scope>
    <source>
        <strain evidence="3">cv. PA1801</strain>
    </source>
</reference>
<gene>
    <name evidence="2" type="ORF">EPI10_028849</name>
</gene>
<dbReference type="PANTHER" id="PTHR32108">
    <property type="entry name" value="DNA-DIRECTED RNA POLYMERASE SUBUNIT ALPHA"/>
    <property type="match status" value="1"/>
</dbReference>
<dbReference type="EMBL" id="SMMG02000009">
    <property type="protein sequence ID" value="KAA3462356.1"/>
    <property type="molecule type" value="Genomic_DNA"/>
</dbReference>
<evidence type="ECO:0000313" key="2">
    <source>
        <dbReference type="EMBL" id="KAA3462356.1"/>
    </source>
</evidence>
<dbReference type="Proteomes" id="UP000325315">
    <property type="component" value="Unassembled WGS sequence"/>
</dbReference>
<dbReference type="AlphaFoldDB" id="A0A5B6UYW8"/>
<protein>
    <submittedName>
        <fullName evidence="2">Uncharacterized protein</fullName>
    </submittedName>
</protein>
<feature type="region of interest" description="Disordered" evidence="1">
    <location>
        <begin position="134"/>
        <end position="173"/>
    </location>
</feature>
<name>A0A5B6UYW8_9ROSI</name>
<keyword evidence="3" id="KW-1185">Reference proteome</keyword>
<dbReference type="OrthoDB" id="1724165at2759"/>
<proteinExistence type="predicted"/>
<comment type="caution">
    <text evidence="2">The sequence shown here is derived from an EMBL/GenBank/DDBJ whole genome shotgun (WGS) entry which is preliminary data.</text>
</comment>
<evidence type="ECO:0000313" key="3">
    <source>
        <dbReference type="Proteomes" id="UP000325315"/>
    </source>
</evidence>
<dbReference type="PANTHER" id="PTHR32108:SF5">
    <property type="entry name" value="DYNACTIN SUBUNIT 1-LIKE"/>
    <property type="match status" value="1"/>
</dbReference>
<sequence length="325" mass="37238">MVWREIMRRGLVELDSVKGCGRIRNYCEFHETKGHEIQECVEFRILVQSLMDNKELEFYEDRLEGGNIHTIEGEFTKQDVNYPRIIISQPRNTESGAQGVPKIVIQRPVSFSYKDNKRVPWNYNCNVTIPEVESSASTSEEIQNEGSYTRSRKRYDPGNVRTAPVKSKTMKKEPEALINEPVKEEEAKEFLKFLKHSEYSVVEQLCKQPARISVLALLLSSEVHREALMKVLNETYVTKDISVNKLDRLVSNISADNFIYSSDDEIPPGGMGSTKALHITTRCKGYTLPSVLIDIGLECLTVVYAEEVAYRQFSYENMPEHIESI</sequence>